<keyword evidence="2" id="KW-1133">Transmembrane helix</keyword>
<dbReference type="EMBL" id="JAGKQM010000011">
    <property type="protein sequence ID" value="KAH0902143.1"/>
    <property type="molecule type" value="Genomic_DNA"/>
</dbReference>
<feature type="transmembrane region" description="Helical" evidence="2">
    <location>
        <begin position="56"/>
        <end position="78"/>
    </location>
</feature>
<evidence type="ECO:0000256" key="1">
    <source>
        <dbReference type="SAM" id="MobiDB-lite"/>
    </source>
</evidence>
<feature type="non-terminal residue" evidence="3">
    <location>
        <position position="1"/>
    </location>
</feature>
<proteinExistence type="predicted"/>
<protein>
    <submittedName>
        <fullName evidence="3">Uncharacterized protein</fullName>
    </submittedName>
</protein>
<sequence length="148" mass="16430">RDERLQGKKTETGLSSSPFSPSTCLYSSSLCSSGICTPPENAPLSSAAESETNTRLILNLLSCLPLSLYLYVGLVLPLQRTDEIHIPNPSWMQSPSYEEAWKEPHIWFRPNKLCAKRHKMLEDMEKDFEGGQEADKFDGGGGSKAVDH</sequence>
<organism evidence="3 4">
    <name type="scientific">Brassica napus</name>
    <name type="common">Rape</name>
    <dbReference type="NCBI Taxonomy" id="3708"/>
    <lineage>
        <taxon>Eukaryota</taxon>
        <taxon>Viridiplantae</taxon>
        <taxon>Streptophyta</taxon>
        <taxon>Embryophyta</taxon>
        <taxon>Tracheophyta</taxon>
        <taxon>Spermatophyta</taxon>
        <taxon>Magnoliopsida</taxon>
        <taxon>eudicotyledons</taxon>
        <taxon>Gunneridae</taxon>
        <taxon>Pentapetalae</taxon>
        <taxon>rosids</taxon>
        <taxon>malvids</taxon>
        <taxon>Brassicales</taxon>
        <taxon>Brassicaceae</taxon>
        <taxon>Brassiceae</taxon>
        <taxon>Brassica</taxon>
    </lineage>
</organism>
<name>A0ABQ8BBQ3_BRANA</name>
<comment type="caution">
    <text evidence="3">The sequence shown here is derived from an EMBL/GenBank/DDBJ whole genome shotgun (WGS) entry which is preliminary data.</text>
</comment>
<keyword evidence="4" id="KW-1185">Reference proteome</keyword>
<feature type="compositionally biased region" description="Basic and acidic residues" evidence="1">
    <location>
        <begin position="1"/>
        <end position="11"/>
    </location>
</feature>
<keyword evidence="2" id="KW-0812">Transmembrane</keyword>
<evidence type="ECO:0000256" key="2">
    <source>
        <dbReference type="SAM" id="Phobius"/>
    </source>
</evidence>
<keyword evidence="2" id="KW-0472">Membrane</keyword>
<evidence type="ECO:0000313" key="3">
    <source>
        <dbReference type="EMBL" id="KAH0902143.1"/>
    </source>
</evidence>
<dbReference type="Proteomes" id="UP000824890">
    <property type="component" value="Unassembled WGS sequence"/>
</dbReference>
<evidence type="ECO:0000313" key="4">
    <source>
        <dbReference type="Proteomes" id="UP000824890"/>
    </source>
</evidence>
<accession>A0ABQ8BBQ3</accession>
<feature type="region of interest" description="Disordered" evidence="1">
    <location>
        <begin position="1"/>
        <end position="20"/>
    </location>
</feature>
<reference evidence="3 4" key="1">
    <citation type="submission" date="2021-05" db="EMBL/GenBank/DDBJ databases">
        <title>Genome Assembly of Synthetic Allotetraploid Brassica napus Reveals Homoeologous Exchanges between Subgenomes.</title>
        <authorList>
            <person name="Davis J.T."/>
        </authorList>
    </citation>
    <scope>NUCLEOTIDE SEQUENCE [LARGE SCALE GENOMIC DNA]</scope>
    <source>
        <strain evidence="4">cv. Da-Ae</strain>
        <tissue evidence="3">Seedling</tissue>
    </source>
</reference>
<gene>
    <name evidence="3" type="ORF">HID58_041646</name>
</gene>